<dbReference type="Pfam" id="PF25539">
    <property type="entry name" value="Bestrophin_2"/>
    <property type="match status" value="1"/>
</dbReference>
<evidence type="ECO:0000256" key="2">
    <source>
        <dbReference type="ARBA" id="ARBA00022448"/>
    </source>
</evidence>
<dbReference type="Proteomes" id="UP001388673">
    <property type="component" value="Unassembled WGS sequence"/>
</dbReference>
<dbReference type="InterPro" id="IPR044669">
    <property type="entry name" value="YneE/VCCN1/2-like"/>
</dbReference>
<name>A0AAW0Z7B0_9TREE</name>
<keyword evidence="4" id="KW-1133">Transmembrane helix</keyword>
<feature type="compositionally biased region" description="Basic and acidic residues" evidence="7">
    <location>
        <begin position="157"/>
        <end position="170"/>
    </location>
</feature>
<dbReference type="EMBL" id="JBCAWK010000001">
    <property type="protein sequence ID" value="KAK8869864.1"/>
    <property type="molecule type" value="Genomic_DNA"/>
</dbReference>
<feature type="compositionally biased region" description="Low complexity" evidence="7">
    <location>
        <begin position="116"/>
        <end position="133"/>
    </location>
</feature>
<evidence type="ECO:0000313" key="8">
    <source>
        <dbReference type="EMBL" id="KAK8869864.1"/>
    </source>
</evidence>
<evidence type="ECO:0000313" key="9">
    <source>
        <dbReference type="Proteomes" id="UP001388673"/>
    </source>
</evidence>
<keyword evidence="6" id="KW-0472">Membrane</keyword>
<dbReference type="PANTHER" id="PTHR33281:SF21">
    <property type="entry name" value="MEMBRANE PROTEIN"/>
    <property type="match status" value="1"/>
</dbReference>
<accession>A0AAW0Z7B0</accession>
<evidence type="ECO:0000256" key="4">
    <source>
        <dbReference type="ARBA" id="ARBA00022989"/>
    </source>
</evidence>
<keyword evidence="3" id="KW-0812">Transmembrane</keyword>
<dbReference type="GO" id="GO:0005254">
    <property type="term" value="F:chloride channel activity"/>
    <property type="evidence" value="ECO:0007669"/>
    <property type="project" value="InterPro"/>
</dbReference>
<feature type="compositionally biased region" description="Basic and acidic residues" evidence="7">
    <location>
        <begin position="136"/>
        <end position="149"/>
    </location>
</feature>
<evidence type="ECO:0000256" key="7">
    <source>
        <dbReference type="SAM" id="MobiDB-lite"/>
    </source>
</evidence>
<dbReference type="GO" id="GO:0016020">
    <property type="term" value="C:membrane"/>
    <property type="evidence" value="ECO:0007669"/>
    <property type="project" value="UniProtKB-SubCell"/>
</dbReference>
<gene>
    <name evidence="8" type="ORF">IAR55_000432</name>
</gene>
<feature type="region of interest" description="Disordered" evidence="7">
    <location>
        <begin position="116"/>
        <end position="170"/>
    </location>
</feature>
<feature type="region of interest" description="Disordered" evidence="7">
    <location>
        <begin position="225"/>
        <end position="280"/>
    </location>
</feature>
<evidence type="ECO:0000256" key="6">
    <source>
        <dbReference type="ARBA" id="ARBA00023136"/>
    </source>
</evidence>
<dbReference type="PANTHER" id="PTHR33281">
    <property type="entry name" value="UPF0187 PROTEIN YNEE"/>
    <property type="match status" value="1"/>
</dbReference>
<proteinExistence type="predicted"/>
<keyword evidence="9" id="KW-1185">Reference proteome</keyword>
<comment type="subcellular location">
    <subcellularLocation>
        <location evidence="1">Membrane</location>
        <topology evidence="1">Multi-pass membrane protein</topology>
    </subcellularLocation>
</comment>
<dbReference type="RefSeq" id="XP_066806110.1">
    <property type="nucleotide sequence ID" value="XM_066943568.1"/>
</dbReference>
<evidence type="ECO:0000256" key="3">
    <source>
        <dbReference type="ARBA" id="ARBA00022692"/>
    </source>
</evidence>
<comment type="caution">
    <text evidence="8">The sequence shown here is derived from an EMBL/GenBank/DDBJ whole genome shotgun (WGS) entry which is preliminary data.</text>
</comment>
<sequence length="550" mass="59756">MPRRRVPVPYNPSNRAPPSALQTRWGLLTYAFSRLPPRQLPVLASYAYLIIYAADRGWMPTQAMGKAGASVVGVLSMVTGLLLSYRFSSAITKWDEGKQVWVEVRTTIRDGMRMLSVPTSLPSQSPSSPASTTVDLGDHDGIATPDDKAASSTNDSSPEKGKGKEQRDPVVERVDELSGLLVGFAFALQHHLHGSRPLPQPPLCDLLPPAYLSSLKRTEARVRFAESHAGPSGSRSLSAVDLTREVSSTSVSDSYRPGMRRRSTGPPTKEERDEAGEDDWDLANLRDKAEEAVTKLAEAVALSGGVGEDGAANQELRQQLNQLNLPDKQTMSLTRDGIVVNSMSSTSAAAATTATTMTGKPRSNLYSPYPPNLPLALLKLMEAYVIGLAEVSVEKGGWTEAKRERGLGMVKALSGHLGEAERLSSNPPPLPLTLHLSHLLHLYLAALPCSLLCVVKGWPLILITLVAGWGLLGLEALIGEVGGVFGSSENHHPLPRFTQQILGESLDISSSFMRYYRGRVVARAGEGAEEIEELDRRRRREMEEWLPTFS</sequence>
<reference evidence="8 9" key="1">
    <citation type="journal article" date="2024" name="bioRxiv">
        <title>Comparative genomics of Cryptococcus and Kwoniella reveals pathogenesis evolution and contrasting karyotype dynamics via intercentromeric recombination or chromosome fusion.</title>
        <authorList>
            <person name="Coelho M.A."/>
            <person name="David-Palma M."/>
            <person name="Shea T."/>
            <person name="Bowers K."/>
            <person name="McGinley-Smith S."/>
            <person name="Mohammad A.W."/>
            <person name="Gnirke A."/>
            <person name="Yurkov A.M."/>
            <person name="Nowrousian M."/>
            <person name="Sun S."/>
            <person name="Cuomo C.A."/>
            <person name="Heitman J."/>
        </authorList>
    </citation>
    <scope>NUCLEOTIDE SEQUENCE [LARGE SCALE GENOMIC DNA]</scope>
    <source>
        <strain evidence="8 9">CBS 13917</strain>
    </source>
</reference>
<evidence type="ECO:0000256" key="1">
    <source>
        <dbReference type="ARBA" id="ARBA00004141"/>
    </source>
</evidence>
<keyword evidence="2" id="KW-0813">Transport</keyword>
<keyword evidence="5" id="KW-0406">Ion transport</keyword>
<evidence type="ECO:0000256" key="5">
    <source>
        <dbReference type="ARBA" id="ARBA00023065"/>
    </source>
</evidence>
<dbReference type="KEGG" id="kne:92177692"/>
<organism evidence="8 9">
    <name type="scientific">Kwoniella newhampshirensis</name>
    <dbReference type="NCBI Taxonomy" id="1651941"/>
    <lineage>
        <taxon>Eukaryota</taxon>
        <taxon>Fungi</taxon>
        <taxon>Dikarya</taxon>
        <taxon>Basidiomycota</taxon>
        <taxon>Agaricomycotina</taxon>
        <taxon>Tremellomycetes</taxon>
        <taxon>Tremellales</taxon>
        <taxon>Cryptococcaceae</taxon>
        <taxon>Kwoniella</taxon>
    </lineage>
</organism>
<dbReference type="AlphaFoldDB" id="A0AAW0Z7B0"/>
<dbReference type="GeneID" id="92177692"/>
<protein>
    <submittedName>
        <fullName evidence="8">Uncharacterized protein</fullName>
    </submittedName>
</protein>